<protein>
    <submittedName>
        <fullName evidence="2">Uncharacterized protein</fullName>
    </submittedName>
</protein>
<dbReference type="AlphaFoldDB" id="A0A364N8L9"/>
<accession>A0A364N8L9</accession>
<feature type="region of interest" description="Disordered" evidence="1">
    <location>
        <begin position="1"/>
        <end position="28"/>
    </location>
</feature>
<feature type="region of interest" description="Disordered" evidence="1">
    <location>
        <begin position="66"/>
        <end position="92"/>
    </location>
</feature>
<reference evidence="3" key="1">
    <citation type="submission" date="2018-05" db="EMBL/GenBank/DDBJ databases">
        <title>Draft genome sequence of Stemphylium lycopersici strain CIDEFI 213.</title>
        <authorList>
            <person name="Medina R."/>
            <person name="Franco M.E.E."/>
            <person name="Lucentini C.G."/>
            <person name="Saparrat M.C.N."/>
            <person name="Balatti P.A."/>
        </authorList>
    </citation>
    <scope>NUCLEOTIDE SEQUENCE [LARGE SCALE GENOMIC DNA]</scope>
    <source>
        <strain evidence="3">CIDEFI 213</strain>
    </source>
</reference>
<feature type="compositionally biased region" description="Low complexity" evidence="1">
    <location>
        <begin position="75"/>
        <end position="92"/>
    </location>
</feature>
<comment type="caution">
    <text evidence="2">The sequence shown here is derived from an EMBL/GenBank/DDBJ whole genome shotgun (WGS) entry which is preliminary data.</text>
</comment>
<evidence type="ECO:0000313" key="2">
    <source>
        <dbReference type="EMBL" id="RAR13632.1"/>
    </source>
</evidence>
<dbReference type="OrthoDB" id="3693896at2759"/>
<keyword evidence="3" id="KW-1185">Reference proteome</keyword>
<dbReference type="Proteomes" id="UP000249619">
    <property type="component" value="Unassembled WGS sequence"/>
</dbReference>
<feature type="compositionally biased region" description="Basic residues" evidence="1">
    <location>
        <begin position="7"/>
        <end position="18"/>
    </location>
</feature>
<name>A0A364N8L9_STELY</name>
<sequence>MSSITQPKRHHHLLHHRSGSYFSQRSSSAPTEHSLVEYPRIFQGTDAVPQNQRVALQRVVDTHHALELKHGQQVSTPTSTTSDRPASSSSSIISNDPFTIDFSDIPFPDAEVRAFHYLLRLWDARSYPSDPEFDAVIAPRKAQFDEKVIKHFFSRVALWDASEEEHERMNRTVFFFRRRRRSRAKSVSQTISENGQEEKDALKEITTREGLAQLVWTLLHDPSASLDPGLRYTCTEALKEMYHMTVMTEGGA</sequence>
<proteinExistence type="predicted"/>
<gene>
    <name evidence="2" type="ORF">DDE83_002954</name>
</gene>
<organism evidence="2 3">
    <name type="scientific">Stemphylium lycopersici</name>
    <name type="common">Tomato gray leaf spot disease fungus</name>
    <name type="synonym">Thyrospora lycopersici</name>
    <dbReference type="NCBI Taxonomy" id="183478"/>
    <lineage>
        <taxon>Eukaryota</taxon>
        <taxon>Fungi</taxon>
        <taxon>Dikarya</taxon>
        <taxon>Ascomycota</taxon>
        <taxon>Pezizomycotina</taxon>
        <taxon>Dothideomycetes</taxon>
        <taxon>Pleosporomycetidae</taxon>
        <taxon>Pleosporales</taxon>
        <taxon>Pleosporineae</taxon>
        <taxon>Pleosporaceae</taxon>
        <taxon>Stemphylium</taxon>
    </lineage>
</organism>
<evidence type="ECO:0000256" key="1">
    <source>
        <dbReference type="SAM" id="MobiDB-lite"/>
    </source>
</evidence>
<evidence type="ECO:0000313" key="3">
    <source>
        <dbReference type="Proteomes" id="UP000249619"/>
    </source>
</evidence>
<feature type="compositionally biased region" description="Low complexity" evidence="1">
    <location>
        <begin position="19"/>
        <end position="28"/>
    </location>
</feature>
<dbReference type="EMBL" id="QGDH01000032">
    <property type="protein sequence ID" value="RAR13632.1"/>
    <property type="molecule type" value="Genomic_DNA"/>
</dbReference>